<keyword evidence="1" id="KW-0560">Oxidoreductase</keyword>
<dbReference type="Gene3D" id="3.40.309.10">
    <property type="entry name" value="Aldehyde Dehydrogenase, Chain A, domain 2"/>
    <property type="match status" value="1"/>
</dbReference>
<dbReference type="PANTHER" id="PTHR43353">
    <property type="entry name" value="SUCCINATE-SEMIALDEHYDE DEHYDROGENASE, MITOCHONDRIAL"/>
    <property type="match status" value="1"/>
</dbReference>
<sequence length="495" mass="51444">MVGTTTETRSETLENVLAAAASAARPLAELPPRDRAALLTSVAEALDANAAALVPLAERESNLPEARLTGELARTTFQLRQFATQLREGSFLDVVIDTADPGHPLGPKPDLRRMVVPLGPVLVFAASNFPFAFSVAGGDTASALAAGCPVVLKAHPGHPELSRRTAEVVTAALADAPRGTFALAEGLETGRAALLDPRIKAGAFTGSVTAGRALSDLAGSRPEPIPFYGELGSLNPAFVTPGAVRARGEEIASGFVSSFTLGAGQFCTKPGLLFLPSGHGLADRLAAAVRGVTAAAMLGERIRDGFTSSLGALADVPGVEPIVSPAVEEDGRVSPGLFGCTVPTLLANRDTLLRECFGPASLVVTYEGNDELFAAADALEGNLTATVHAGPDERDTAGPLLERLRDHAGRLIVDGWPTGVAVSPAMHHGGPYPATTSPLHTSVGATAIRRFLRPVCYQNAPQELLPPPLRDRNELGIPRLVDGRVTTEHLTAKEN</sequence>
<dbReference type="InterPro" id="IPR016162">
    <property type="entry name" value="Ald_DH_N"/>
</dbReference>
<dbReference type="Gene3D" id="3.40.605.10">
    <property type="entry name" value="Aldehyde Dehydrogenase, Chain A, domain 1"/>
    <property type="match status" value="1"/>
</dbReference>
<comment type="caution">
    <text evidence="3">The sequence shown here is derived from an EMBL/GenBank/DDBJ whole genome shotgun (WGS) entry which is preliminary data.</text>
</comment>
<dbReference type="RefSeq" id="WP_106178065.1">
    <property type="nucleotide sequence ID" value="NZ_PVNH01000003.1"/>
</dbReference>
<dbReference type="Proteomes" id="UP000238362">
    <property type="component" value="Unassembled WGS sequence"/>
</dbReference>
<gene>
    <name evidence="3" type="ORF">B0I33_103439</name>
</gene>
<dbReference type="InterPro" id="IPR044151">
    <property type="entry name" value="ALDH_KGSADH"/>
</dbReference>
<keyword evidence="4" id="KW-1185">Reference proteome</keyword>
<dbReference type="PANTHER" id="PTHR43353:SF3">
    <property type="entry name" value="ALDEHYDE DEHYDROGENASE-RELATED"/>
    <property type="match status" value="1"/>
</dbReference>
<evidence type="ECO:0000259" key="2">
    <source>
        <dbReference type="Pfam" id="PF00171"/>
    </source>
</evidence>
<dbReference type="Pfam" id="PF00171">
    <property type="entry name" value="Aldedh"/>
    <property type="match status" value="1"/>
</dbReference>
<accession>A0A2T0LZ63</accession>
<dbReference type="CDD" id="cd07129">
    <property type="entry name" value="ALDH_KGSADH"/>
    <property type="match status" value="1"/>
</dbReference>
<dbReference type="InterPro" id="IPR016163">
    <property type="entry name" value="Ald_DH_C"/>
</dbReference>
<feature type="domain" description="Aldehyde dehydrogenase" evidence="2">
    <location>
        <begin position="2"/>
        <end position="423"/>
    </location>
</feature>
<evidence type="ECO:0000313" key="3">
    <source>
        <dbReference type="EMBL" id="PRX49403.1"/>
    </source>
</evidence>
<dbReference type="GO" id="GO:0016620">
    <property type="term" value="F:oxidoreductase activity, acting on the aldehyde or oxo group of donors, NAD or NADP as acceptor"/>
    <property type="evidence" value="ECO:0007669"/>
    <property type="project" value="InterPro"/>
</dbReference>
<dbReference type="AlphaFoldDB" id="A0A2T0LZ63"/>
<name>A0A2T0LZ63_9PSEU</name>
<organism evidence="3 4">
    <name type="scientific">Prauserella shujinwangii</name>
    <dbReference type="NCBI Taxonomy" id="1453103"/>
    <lineage>
        <taxon>Bacteria</taxon>
        <taxon>Bacillati</taxon>
        <taxon>Actinomycetota</taxon>
        <taxon>Actinomycetes</taxon>
        <taxon>Pseudonocardiales</taxon>
        <taxon>Pseudonocardiaceae</taxon>
        <taxon>Prauserella</taxon>
    </lineage>
</organism>
<dbReference type="EMBL" id="PVNH01000003">
    <property type="protein sequence ID" value="PRX49403.1"/>
    <property type="molecule type" value="Genomic_DNA"/>
</dbReference>
<dbReference type="InterPro" id="IPR016161">
    <property type="entry name" value="Ald_DH/histidinol_DH"/>
</dbReference>
<protein>
    <submittedName>
        <fullName evidence="3">NADP-dependent aldehyde dehydrogenase</fullName>
    </submittedName>
</protein>
<dbReference type="SUPFAM" id="SSF53720">
    <property type="entry name" value="ALDH-like"/>
    <property type="match status" value="1"/>
</dbReference>
<proteinExistence type="predicted"/>
<dbReference type="OrthoDB" id="9770537at2"/>
<dbReference type="InterPro" id="IPR015590">
    <property type="entry name" value="Aldehyde_DH_dom"/>
</dbReference>
<reference evidence="3 4" key="1">
    <citation type="submission" date="2018-03" db="EMBL/GenBank/DDBJ databases">
        <title>Genomic Encyclopedia of Type Strains, Phase III (KMG-III): the genomes of soil and plant-associated and newly described type strains.</title>
        <authorList>
            <person name="Whitman W."/>
        </authorList>
    </citation>
    <scope>NUCLEOTIDE SEQUENCE [LARGE SCALE GENOMIC DNA]</scope>
    <source>
        <strain evidence="3 4">CGMCC 4.7125</strain>
    </source>
</reference>
<evidence type="ECO:0000313" key="4">
    <source>
        <dbReference type="Proteomes" id="UP000238362"/>
    </source>
</evidence>
<dbReference type="InterPro" id="IPR050740">
    <property type="entry name" value="Aldehyde_DH_Superfamily"/>
</dbReference>
<evidence type="ECO:0000256" key="1">
    <source>
        <dbReference type="ARBA" id="ARBA00023002"/>
    </source>
</evidence>